<dbReference type="PANTHER" id="PTHR40078:SF1">
    <property type="entry name" value="INTEGRAL MEMBRANE PROTEIN"/>
    <property type="match status" value="1"/>
</dbReference>
<evidence type="ECO:0000313" key="2">
    <source>
        <dbReference type="EMBL" id="HIZ48832.1"/>
    </source>
</evidence>
<keyword evidence="1" id="KW-0812">Transmembrane</keyword>
<dbReference type="PANTHER" id="PTHR40078">
    <property type="entry name" value="INTEGRAL MEMBRANE PROTEIN-RELATED"/>
    <property type="match status" value="1"/>
</dbReference>
<name>A0A9D2JGX7_9FIRM</name>
<protein>
    <recommendedName>
        <fullName evidence="4">YitT family protein</fullName>
    </recommendedName>
</protein>
<reference evidence="2" key="2">
    <citation type="submission" date="2021-04" db="EMBL/GenBank/DDBJ databases">
        <authorList>
            <person name="Gilroy R."/>
        </authorList>
    </citation>
    <scope>NUCLEOTIDE SEQUENCE</scope>
    <source>
        <strain evidence="2">3436</strain>
    </source>
</reference>
<accession>A0A9D2JGX7</accession>
<keyword evidence="1" id="KW-0472">Membrane</keyword>
<keyword evidence="1" id="KW-1133">Transmembrane helix</keyword>
<dbReference type="InterPro" id="IPR038750">
    <property type="entry name" value="YczE/YyaS-like"/>
</dbReference>
<dbReference type="AlphaFoldDB" id="A0A9D2JGX7"/>
<dbReference type="Pfam" id="PF19700">
    <property type="entry name" value="DUF6198"/>
    <property type="match status" value="1"/>
</dbReference>
<evidence type="ECO:0008006" key="4">
    <source>
        <dbReference type="Google" id="ProtNLM"/>
    </source>
</evidence>
<feature type="transmembrane region" description="Helical" evidence="1">
    <location>
        <begin position="17"/>
        <end position="40"/>
    </location>
</feature>
<proteinExistence type="predicted"/>
<feature type="transmembrane region" description="Helical" evidence="1">
    <location>
        <begin position="84"/>
        <end position="105"/>
    </location>
</feature>
<feature type="transmembrane region" description="Helical" evidence="1">
    <location>
        <begin position="52"/>
        <end position="77"/>
    </location>
</feature>
<organism evidence="2 3">
    <name type="scientific">Candidatus Gemmiger excrementavium</name>
    <dbReference type="NCBI Taxonomy" id="2838608"/>
    <lineage>
        <taxon>Bacteria</taxon>
        <taxon>Bacillati</taxon>
        <taxon>Bacillota</taxon>
        <taxon>Clostridia</taxon>
        <taxon>Eubacteriales</taxon>
        <taxon>Gemmiger</taxon>
    </lineage>
</organism>
<dbReference type="Proteomes" id="UP000824031">
    <property type="component" value="Unassembled WGS sequence"/>
</dbReference>
<gene>
    <name evidence="2" type="ORF">H9810_08945</name>
</gene>
<evidence type="ECO:0000256" key="1">
    <source>
        <dbReference type="SAM" id="Phobius"/>
    </source>
</evidence>
<sequence>MQTQATTGRRITLRGELALLVAVTLNSFAVALTVYAGLGISPVSSFPYAVSLVFPFLTLGTWTYLFQGALVLTLMILRRRFVPSYLFSFVVGFVFGTLLDVYGAWLPNLPFTLGWRIAYFAFSCLVMGFGIALSNRCKLPIIPTDLFARDLSEIIHKPYANVKTTMDLTCVALSVLLTAGVLGNLQGIGVGTVVGALTYGRMAGFYGDLLDKKFDFVSVLSSRKEAL</sequence>
<dbReference type="EMBL" id="DXBO01000132">
    <property type="protein sequence ID" value="HIZ48832.1"/>
    <property type="molecule type" value="Genomic_DNA"/>
</dbReference>
<reference evidence="2" key="1">
    <citation type="journal article" date="2021" name="PeerJ">
        <title>Extensive microbial diversity within the chicken gut microbiome revealed by metagenomics and culture.</title>
        <authorList>
            <person name="Gilroy R."/>
            <person name="Ravi A."/>
            <person name="Getino M."/>
            <person name="Pursley I."/>
            <person name="Horton D.L."/>
            <person name="Alikhan N.F."/>
            <person name="Baker D."/>
            <person name="Gharbi K."/>
            <person name="Hall N."/>
            <person name="Watson M."/>
            <person name="Adriaenssens E.M."/>
            <person name="Foster-Nyarko E."/>
            <person name="Jarju S."/>
            <person name="Secka A."/>
            <person name="Antonio M."/>
            <person name="Oren A."/>
            <person name="Chaudhuri R.R."/>
            <person name="La Ragione R."/>
            <person name="Hildebrand F."/>
            <person name="Pallen M.J."/>
        </authorList>
    </citation>
    <scope>NUCLEOTIDE SEQUENCE</scope>
    <source>
        <strain evidence="2">3436</strain>
    </source>
</reference>
<evidence type="ECO:0000313" key="3">
    <source>
        <dbReference type="Proteomes" id="UP000824031"/>
    </source>
</evidence>
<comment type="caution">
    <text evidence="2">The sequence shown here is derived from an EMBL/GenBank/DDBJ whole genome shotgun (WGS) entry which is preliminary data.</text>
</comment>
<feature type="transmembrane region" description="Helical" evidence="1">
    <location>
        <begin position="117"/>
        <end position="134"/>
    </location>
</feature>